<dbReference type="Pfam" id="PF06722">
    <property type="entry name" value="EryCIII-like_C"/>
    <property type="match status" value="1"/>
</dbReference>
<keyword evidence="7" id="KW-1185">Reference proteome</keyword>
<evidence type="ECO:0000256" key="3">
    <source>
        <dbReference type="ARBA" id="ARBA00022679"/>
    </source>
</evidence>
<protein>
    <submittedName>
        <fullName evidence="6">L-2-deoxyfucosyltransferase/glycosyltransferase DesVII</fullName>
    </submittedName>
</protein>
<dbReference type="GO" id="GO:0008194">
    <property type="term" value="F:UDP-glycosyltransferase activity"/>
    <property type="evidence" value="ECO:0007669"/>
    <property type="project" value="InterPro"/>
</dbReference>
<dbReference type="InterPro" id="IPR010610">
    <property type="entry name" value="EryCIII-like_C"/>
</dbReference>
<dbReference type="GO" id="GO:0016758">
    <property type="term" value="F:hexosyltransferase activity"/>
    <property type="evidence" value="ECO:0007669"/>
    <property type="project" value="UniProtKB-ARBA"/>
</dbReference>
<dbReference type="PANTHER" id="PTHR48050:SF13">
    <property type="entry name" value="STEROL 3-BETA-GLUCOSYLTRANSFERASE UGT80A2"/>
    <property type="match status" value="1"/>
</dbReference>
<organism evidence="6 7">
    <name type="scientific">Amycolatopsis pretoriensis</name>
    <dbReference type="NCBI Taxonomy" id="218821"/>
    <lineage>
        <taxon>Bacteria</taxon>
        <taxon>Bacillati</taxon>
        <taxon>Actinomycetota</taxon>
        <taxon>Actinomycetes</taxon>
        <taxon>Pseudonocardiales</taxon>
        <taxon>Pseudonocardiaceae</taxon>
        <taxon>Amycolatopsis</taxon>
    </lineage>
</organism>
<dbReference type="Proteomes" id="UP000198878">
    <property type="component" value="Unassembled WGS sequence"/>
</dbReference>
<reference evidence="7" key="1">
    <citation type="submission" date="2016-10" db="EMBL/GenBank/DDBJ databases">
        <authorList>
            <person name="Varghese N."/>
            <person name="Submissions S."/>
        </authorList>
    </citation>
    <scope>NUCLEOTIDE SEQUENCE [LARGE SCALE GENOMIC DNA]</scope>
    <source>
        <strain evidence="7">DSM 44654</strain>
    </source>
</reference>
<dbReference type="InterPro" id="IPR002213">
    <property type="entry name" value="UDP_glucos_trans"/>
</dbReference>
<dbReference type="AlphaFoldDB" id="A0A1H5RFR9"/>
<evidence type="ECO:0000256" key="2">
    <source>
        <dbReference type="ARBA" id="ARBA00022676"/>
    </source>
</evidence>
<feature type="domain" description="Erythromycin biosynthesis protein CIII-like N-terminal" evidence="5">
    <location>
        <begin position="22"/>
        <end position="257"/>
    </location>
</feature>
<evidence type="ECO:0000313" key="7">
    <source>
        <dbReference type="Proteomes" id="UP000198878"/>
    </source>
</evidence>
<gene>
    <name evidence="6" type="ORF">SAMN05421837_110112</name>
</gene>
<dbReference type="FunFam" id="3.40.50.2000:FF:000072">
    <property type="entry name" value="Glycosyl transferase"/>
    <property type="match status" value="1"/>
</dbReference>
<feature type="domain" description="Erythromycin biosynthesis protein CIII-like C-terminal" evidence="4">
    <location>
        <begin position="273"/>
        <end position="415"/>
    </location>
</feature>
<comment type="similarity">
    <text evidence="1">Belongs to the glycosyltransferase 28 family.</text>
</comment>
<dbReference type="InterPro" id="IPR048284">
    <property type="entry name" value="EryCIII-like_N"/>
</dbReference>
<keyword evidence="3 6" id="KW-0808">Transferase</keyword>
<dbReference type="CDD" id="cd03784">
    <property type="entry name" value="GT1_Gtf-like"/>
    <property type="match status" value="1"/>
</dbReference>
<name>A0A1H5RFR9_9PSEU</name>
<dbReference type="InterPro" id="IPR050426">
    <property type="entry name" value="Glycosyltransferase_28"/>
</dbReference>
<dbReference type="Pfam" id="PF21036">
    <property type="entry name" value="EryCIII-like_N"/>
    <property type="match status" value="1"/>
</dbReference>
<evidence type="ECO:0000313" key="6">
    <source>
        <dbReference type="EMBL" id="SEF36357.1"/>
    </source>
</evidence>
<accession>A0A1H5RFR9</accession>
<dbReference type="SUPFAM" id="SSF53756">
    <property type="entry name" value="UDP-Glycosyltransferase/glycogen phosphorylase"/>
    <property type="match status" value="1"/>
</dbReference>
<sequence length="421" mass="47195">MRVMVMVFPTRTHVYSMAPVGWALAAAGHEVRFVGQRNPREVLPFAETGLDAMWFGEDLDIAQHRRLSAGGDDETLHGKHQLSESRPERYTEEYVRTVYEGWVDVFRWNSPEPLLNELVRFARQWQPDLVLWDPLVYTAPIVAQAVGVPHLRMMYAADQTARIGAQYRDLRASRPEDTSPDPFVEWMSAEVGRYGAEYDDNLRYGVKTIDSHPSYLRYDGVDVDYLPARFVPLNKPMALPRWVVEPPSRPRVMLTLGISNRQTLGEEETSVSALLDGLSDLDVEVIATLNAEQLASVDKVPDNVRAVDFVPMYELLASCSAIVHQGGGATIGNAVVNGVPQLVIPGTTWSERISALAQEKRGNGLMVDLEDVTPDTIRSGLQRLLEEPSFRDSALEVRDEMLATPTLDDLVPELERIARCR</sequence>
<dbReference type="Gene3D" id="3.40.50.2000">
    <property type="entry name" value="Glycogen Phosphorylase B"/>
    <property type="match status" value="2"/>
</dbReference>
<proteinExistence type="inferred from homology"/>
<evidence type="ECO:0000259" key="4">
    <source>
        <dbReference type="Pfam" id="PF06722"/>
    </source>
</evidence>
<dbReference type="STRING" id="218821.SAMN05421837_110112"/>
<keyword evidence="2 6" id="KW-0328">Glycosyltransferase</keyword>
<evidence type="ECO:0000256" key="1">
    <source>
        <dbReference type="ARBA" id="ARBA00006962"/>
    </source>
</evidence>
<dbReference type="EMBL" id="FNUJ01000010">
    <property type="protein sequence ID" value="SEF36357.1"/>
    <property type="molecule type" value="Genomic_DNA"/>
</dbReference>
<dbReference type="PANTHER" id="PTHR48050">
    <property type="entry name" value="STEROL 3-BETA-GLUCOSYLTRANSFERASE"/>
    <property type="match status" value="1"/>
</dbReference>
<evidence type="ECO:0000259" key="5">
    <source>
        <dbReference type="Pfam" id="PF21036"/>
    </source>
</evidence>
<dbReference type="GO" id="GO:0017000">
    <property type="term" value="P:antibiotic biosynthetic process"/>
    <property type="evidence" value="ECO:0007669"/>
    <property type="project" value="UniProtKB-ARBA"/>
</dbReference>